<dbReference type="Proteomes" id="UP000003494">
    <property type="component" value="Unassembled WGS sequence"/>
</dbReference>
<organism evidence="1 2">
    <name type="scientific">Shuttleworthella satelles DSM 14600</name>
    <dbReference type="NCBI Taxonomy" id="626523"/>
    <lineage>
        <taxon>Bacteria</taxon>
        <taxon>Bacillati</taxon>
        <taxon>Bacillota</taxon>
        <taxon>Clostridia</taxon>
        <taxon>Lachnospirales</taxon>
        <taxon>Lachnospiraceae</taxon>
        <taxon>Shuttleworthella</taxon>
    </lineage>
</organism>
<proteinExistence type="predicted"/>
<protein>
    <submittedName>
        <fullName evidence="1">Uncharacterized protein</fullName>
    </submittedName>
</protein>
<sequence>MSISIHGSREGPDVCPDPYRRTRLFQSTGPVRDPTFVQIHIVGLDYFNPRVP</sequence>
<dbReference type="HOGENOM" id="CLU_3084700_0_0_9"/>
<comment type="caution">
    <text evidence="1">The sequence shown here is derived from an EMBL/GenBank/DDBJ whole genome shotgun (WGS) entry which is preliminary data.</text>
</comment>
<name>C4G801_9FIRM</name>
<gene>
    <name evidence="1" type="ORF">GCWU000342_00167</name>
</gene>
<accession>C4G801</accession>
<dbReference type="EMBL" id="ACIP02000001">
    <property type="protein sequence ID" value="EEP28825.1"/>
    <property type="molecule type" value="Genomic_DNA"/>
</dbReference>
<dbReference type="AlphaFoldDB" id="C4G801"/>
<dbReference type="STRING" id="626523.GCWU000342_00167"/>
<keyword evidence="2" id="KW-1185">Reference proteome</keyword>
<evidence type="ECO:0000313" key="1">
    <source>
        <dbReference type="EMBL" id="EEP28825.1"/>
    </source>
</evidence>
<evidence type="ECO:0000313" key="2">
    <source>
        <dbReference type="Proteomes" id="UP000003494"/>
    </source>
</evidence>
<reference evidence="1" key="1">
    <citation type="submission" date="2009-04" db="EMBL/GenBank/DDBJ databases">
        <authorList>
            <person name="Weinstock G."/>
            <person name="Sodergren E."/>
            <person name="Clifton S."/>
            <person name="Fulton L."/>
            <person name="Fulton B."/>
            <person name="Courtney L."/>
            <person name="Fronick C."/>
            <person name="Harrison M."/>
            <person name="Strong C."/>
            <person name="Farmer C."/>
            <person name="Delahaunty K."/>
            <person name="Markovic C."/>
            <person name="Hall O."/>
            <person name="Minx P."/>
            <person name="Tomlinson C."/>
            <person name="Mitreva M."/>
            <person name="Nelson J."/>
            <person name="Hou S."/>
            <person name="Wollam A."/>
            <person name="Pepin K.H."/>
            <person name="Johnson M."/>
            <person name="Bhonagiri V."/>
            <person name="Nash W.E."/>
            <person name="Warren W."/>
            <person name="Chinwalla A."/>
            <person name="Mardis E.R."/>
            <person name="Wilson R.K."/>
        </authorList>
    </citation>
    <scope>NUCLEOTIDE SEQUENCE [LARGE SCALE GENOMIC DNA]</scope>
    <source>
        <strain evidence="1">DSM 14600</strain>
    </source>
</reference>